<keyword evidence="3" id="KW-1185">Reference proteome</keyword>
<sequence length="541" mass="58024">MLWIALHLPSLSLESFEATLAGRPAAAGTEVHAGDGGAGTAAGAGSDSATPAPIALIDAHRIVAGNAVAQALGVRPGLKRATALALAPQLVLGQADAARDAAALLPVAHAALAFTPQVVIARAGHPFDDAHTVLLEVEASLRYFGGLERLLQRLGRALAPLGHVVHCATAPTAQGAALLARQHPDCHCADDAALQRALDELPVWRLGAGREHRDALQAMGLRTLGDLRALPRAGLARRFGEALLAELDAALGTRPDPRVPLALPATFESRLELFARADTTEQLLHGAAVLLARLVAWLSAQHAFVRRFTLVMQHETRWRRSSATPAESVLEIALAEPSRDREHLLVLLRERLARIELPAPTLDLRLAAADIARRAAPNSELFPTARSEVEGLTRLIERLQARLGAAQVQRLAPLDEHRPERASALQAVDAARVERLVKAPRAAGSSIAGAAGAARRPVWLLPEPQPLPERQSRPFLDGSPLQLLSGPERIETGWWDCSLAERDYFIAQNGDGALVWIYRARLPLETDGEPRQGWFMQGRFG</sequence>
<protein>
    <submittedName>
        <fullName evidence="2">DNA polymerase Y family protein</fullName>
    </submittedName>
</protein>
<organism evidence="2 3">
    <name type="scientific">Piscinibacter koreensis</name>
    <dbReference type="NCBI Taxonomy" id="2742824"/>
    <lineage>
        <taxon>Bacteria</taxon>
        <taxon>Pseudomonadati</taxon>
        <taxon>Pseudomonadota</taxon>
        <taxon>Betaproteobacteria</taxon>
        <taxon>Burkholderiales</taxon>
        <taxon>Sphaerotilaceae</taxon>
        <taxon>Piscinibacter</taxon>
    </lineage>
</organism>
<dbReference type="PANTHER" id="PTHR35369">
    <property type="entry name" value="BLR3025 PROTEIN-RELATED"/>
    <property type="match status" value="1"/>
</dbReference>
<evidence type="ECO:0000256" key="1">
    <source>
        <dbReference type="ARBA" id="ARBA00022763"/>
    </source>
</evidence>
<evidence type="ECO:0000313" key="2">
    <source>
        <dbReference type="EMBL" id="NUZ07212.1"/>
    </source>
</evidence>
<proteinExistence type="predicted"/>
<dbReference type="PANTHER" id="PTHR35369:SF2">
    <property type="entry name" value="BLR3025 PROTEIN"/>
    <property type="match status" value="1"/>
</dbReference>
<evidence type="ECO:0000313" key="3">
    <source>
        <dbReference type="Proteomes" id="UP000529637"/>
    </source>
</evidence>
<reference evidence="2 3" key="1">
    <citation type="submission" date="2020-06" db="EMBL/GenBank/DDBJ databases">
        <title>Schlegella sp. ID0723 isolated from air conditioner.</title>
        <authorList>
            <person name="Kim D.Y."/>
            <person name="Kim D.-U."/>
        </authorList>
    </citation>
    <scope>NUCLEOTIDE SEQUENCE [LARGE SCALE GENOMIC DNA]</scope>
    <source>
        <strain evidence="2 3">ID0723</strain>
    </source>
</reference>
<dbReference type="InterPro" id="IPR043502">
    <property type="entry name" value="DNA/RNA_pol_sf"/>
</dbReference>
<dbReference type="GO" id="GO:0006281">
    <property type="term" value="P:DNA repair"/>
    <property type="evidence" value="ECO:0007669"/>
    <property type="project" value="TreeGrafter"/>
</dbReference>
<dbReference type="EMBL" id="JABWMJ010000007">
    <property type="protein sequence ID" value="NUZ07212.1"/>
    <property type="molecule type" value="Genomic_DNA"/>
</dbReference>
<comment type="caution">
    <text evidence="2">The sequence shown here is derived from an EMBL/GenBank/DDBJ whole genome shotgun (WGS) entry which is preliminary data.</text>
</comment>
<gene>
    <name evidence="2" type="ORF">HQN59_15720</name>
</gene>
<keyword evidence="1" id="KW-0227">DNA damage</keyword>
<dbReference type="RefSeq" id="WP_176070065.1">
    <property type="nucleotide sequence ID" value="NZ_JABWMJ010000007.1"/>
</dbReference>
<dbReference type="AlphaFoldDB" id="A0A7Y6NPZ0"/>
<dbReference type="InterPro" id="IPR050356">
    <property type="entry name" value="SulA_CellDiv_inhibitor"/>
</dbReference>
<dbReference type="SUPFAM" id="SSF56672">
    <property type="entry name" value="DNA/RNA polymerases"/>
    <property type="match status" value="1"/>
</dbReference>
<dbReference type="Proteomes" id="UP000529637">
    <property type="component" value="Unassembled WGS sequence"/>
</dbReference>
<name>A0A7Y6NPZ0_9BURK</name>
<accession>A0A7Y6NPZ0</accession>
<dbReference type="CDD" id="cd03468">
    <property type="entry name" value="PolY_like"/>
    <property type="match status" value="1"/>
</dbReference>